<keyword evidence="1" id="KW-1133">Transmembrane helix</keyword>
<dbReference type="RefSeq" id="WP_184651299.1">
    <property type="nucleotide sequence ID" value="NZ_JACHFR010000001.1"/>
</dbReference>
<keyword evidence="4" id="KW-1185">Reference proteome</keyword>
<dbReference type="Proteomes" id="UP000593591">
    <property type="component" value="Chromosome"/>
</dbReference>
<evidence type="ECO:0000313" key="2">
    <source>
        <dbReference type="EMBL" id="MBB5217855.1"/>
    </source>
</evidence>
<dbReference type="Proteomes" id="UP000578697">
    <property type="component" value="Unassembled WGS sequence"/>
</dbReference>
<evidence type="ECO:0000313" key="4">
    <source>
        <dbReference type="Proteomes" id="UP000578697"/>
    </source>
</evidence>
<sequence>MIPQLLLEEILLGEKKKEDYYEKYGKEELEGALSELKKSDEDILKNYSPEVQQTEVMKKLLGKRISPVQKGRKLFTLVKFGAAAALVLVFAFPVLNRKTVPADKTETVRIKGNISQKLFLYRQQGSEVVRLENGDTAAENDLIQITYVPGIYDYGVIFSVDGNGNLTRHLPEASWESQKLEKNGEEVPLSFSYSLDDAPDYECFVFVASKKEFNLSEIETVEKSKYSLDFIKNGNYVPEDCSVKVFTLKKRSE</sequence>
<reference evidence="3 5" key="1">
    <citation type="submission" date="2018-08" db="EMBL/GenBank/DDBJ databases">
        <title>The first complete genome of Treponema rectale (CHPAT), a commensal spirochete of the bovine rectum.</title>
        <authorList>
            <person name="Staton G.J."/>
            <person name="Clegg S.R."/>
            <person name="Carter S.D."/>
            <person name="Radford A.D."/>
            <person name="Darby A."/>
            <person name="Hall N."/>
            <person name="Birtles R.J."/>
            <person name="Evans N.J."/>
        </authorList>
    </citation>
    <scope>NUCLEOTIDE SEQUENCE [LARGE SCALE GENOMIC DNA]</scope>
    <source>
        <strain evidence="3 5">CHPA</strain>
    </source>
</reference>
<reference evidence="2 4" key="2">
    <citation type="submission" date="2020-08" db="EMBL/GenBank/DDBJ databases">
        <title>Genomic Encyclopedia of Type Strains, Phase IV (KMG-IV): sequencing the most valuable type-strain genomes for metagenomic binning, comparative biology and taxonomic classification.</title>
        <authorList>
            <person name="Goeker M."/>
        </authorList>
    </citation>
    <scope>NUCLEOTIDE SEQUENCE [LARGE SCALE GENOMIC DNA]</scope>
    <source>
        <strain evidence="2 4">DSM 103679</strain>
    </source>
</reference>
<dbReference type="EMBL" id="CP031517">
    <property type="protein sequence ID" value="QOS40421.1"/>
    <property type="molecule type" value="Genomic_DNA"/>
</dbReference>
<evidence type="ECO:0000313" key="5">
    <source>
        <dbReference type="Proteomes" id="UP000593591"/>
    </source>
</evidence>
<evidence type="ECO:0000313" key="3">
    <source>
        <dbReference type="EMBL" id="QOS40421.1"/>
    </source>
</evidence>
<gene>
    <name evidence="3" type="ORF">DYE49_08110</name>
    <name evidence="2" type="ORF">HNP77_000199</name>
</gene>
<keyword evidence="1" id="KW-0812">Transmembrane</keyword>
<keyword evidence="1" id="KW-0472">Membrane</keyword>
<dbReference type="AlphaFoldDB" id="A0A840SAN1"/>
<dbReference type="KEGG" id="trc:DYE49_08110"/>
<evidence type="ECO:0000256" key="1">
    <source>
        <dbReference type="SAM" id="Phobius"/>
    </source>
</evidence>
<proteinExistence type="predicted"/>
<feature type="transmembrane region" description="Helical" evidence="1">
    <location>
        <begin position="74"/>
        <end position="95"/>
    </location>
</feature>
<name>A0A840SAN1_9SPIR</name>
<organism evidence="2 4">
    <name type="scientific">Treponema rectale</name>
    <dbReference type="NCBI Taxonomy" id="744512"/>
    <lineage>
        <taxon>Bacteria</taxon>
        <taxon>Pseudomonadati</taxon>
        <taxon>Spirochaetota</taxon>
        <taxon>Spirochaetia</taxon>
        <taxon>Spirochaetales</taxon>
        <taxon>Treponemataceae</taxon>
        <taxon>Treponema</taxon>
    </lineage>
</organism>
<accession>A0A840SAN1</accession>
<dbReference type="EMBL" id="JACHFR010000001">
    <property type="protein sequence ID" value="MBB5217855.1"/>
    <property type="molecule type" value="Genomic_DNA"/>
</dbReference>
<protein>
    <submittedName>
        <fullName evidence="2">Uncharacterized protein</fullName>
    </submittedName>
</protein>